<comment type="subcellular location">
    <subcellularLocation>
        <location evidence="1">Nucleus</location>
    </subcellularLocation>
</comment>
<dbReference type="FunFam" id="3.30.160.60:FF:002343">
    <property type="entry name" value="Zinc finger protein 33A"/>
    <property type="match status" value="1"/>
</dbReference>
<feature type="domain" description="C2H2-type" evidence="9">
    <location>
        <begin position="426"/>
        <end position="454"/>
    </location>
</feature>
<organism evidence="10 11">
    <name type="scientific">Caenorhabditis nigoni</name>
    <dbReference type="NCBI Taxonomy" id="1611254"/>
    <lineage>
        <taxon>Eukaryota</taxon>
        <taxon>Metazoa</taxon>
        <taxon>Ecdysozoa</taxon>
        <taxon>Nematoda</taxon>
        <taxon>Chromadorea</taxon>
        <taxon>Rhabditida</taxon>
        <taxon>Rhabditina</taxon>
        <taxon>Rhabditomorpha</taxon>
        <taxon>Rhabditoidea</taxon>
        <taxon>Rhabditidae</taxon>
        <taxon>Peloderinae</taxon>
        <taxon>Caenorhabditis</taxon>
    </lineage>
</organism>
<feature type="domain" description="C2H2-type" evidence="9">
    <location>
        <begin position="360"/>
        <end position="391"/>
    </location>
</feature>
<keyword evidence="4 7" id="KW-0863">Zinc-finger</keyword>
<dbReference type="GO" id="GO:0000981">
    <property type="term" value="F:DNA-binding transcription factor activity, RNA polymerase II-specific"/>
    <property type="evidence" value="ECO:0007669"/>
    <property type="project" value="TreeGrafter"/>
</dbReference>
<accession>A0A2G5SF68</accession>
<keyword evidence="11" id="KW-1185">Reference proteome</keyword>
<evidence type="ECO:0000313" key="11">
    <source>
        <dbReference type="Proteomes" id="UP000230233"/>
    </source>
</evidence>
<dbReference type="STRING" id="1611254.A0A2G5SF68"/>
<dbReference type="GO" id="GO:0000978">
    <property type="term" value="F:RNA polymerase II cis-regulatory region sequence-specific DNA binding"/>
    <property type="evidence" value="ECO:0007669"/>
    <property type="project" value="TreeGrafter"/>
</dbReference>
<evidence type="ECO:0000256" key="4">
    <source>
        <dbReference type="ARBA" id="ARBA00022771"/>
    </source>
</evidence>
<dbReference type="PROSITE" id="PS00028">
    <property type="entry name" value="ZINC_FINGER_C2H2_1"/>
    <property type="match status" value="4"/>
</dbReference>
<dbReference type="OrthoDB" id="3214149at2759"/>
<evidence type="ECO:0000256" key="2">
    <source>
        <dbReference type="ARBA" id="ARBA00022723"/>
    </source>
</evidence>
<feature type="compositionally biased region" description="Basic and acidic residues" evidence="8">
    <location>
        <begin position="95"/>
        <end position="111"/>
    </location>
</feature>
<feature type="compositionally biased region" description="Basic and acidic residues" evidence="8">
    <location>
        <begin position="70"/>
        <end position="84"/>
    </location>
</feature>
<dbReference type="PANTHER" id="PTHR45718:SF6">
    <property type="entry name" value="ZINC FINGER PROTEIN GLI2"/>
    <property type="match status" value="1"/>
</dbReference>
<dbReference type="SMART" id="SM00355">
    <property type="entry name" value="ZnF_C2H2"/>
    <property type="match status" value="6"/>
</dbReference>
<proteinExistence type="predicted"/>
<feature type="compositionally biased region" description="Polar residues" evidence="8">
    <location>
        <begin position="157"/>
        <end position="166"/>
    </location>
</feature>
<keyword evidence="6" id="KW-0539">Nucleus</keyword>
<reference evidence="11" key="1">
    <citation type="submission" date="2017-10" db="EMBL/GenBank/DDBJ databases">
        <title>Rapid genome shrinkage in a self-fertile nematode reveals novel sperm competition proteins.</title>
        <authorList>
            <person name="Yin D."/>
            <person name="Schwarz E.M."/>
            <person name="Thomas C.G."/>
            <person name="Felde R.L."/>
            <person name="Korf I.F."/>
            <person name="Cutter A.D."/>
            <person name="Schartner C.M."/>
            <person name="Ralston E.J."/>
            <person name="Meyer B.J."/>
            <person name="Haag E.S."/>
        </authorList>
    </citation>
    <scope>NUCLEOTIDE SEQUENCE [LARGE SCALE GENOMIC DNA]</scope>
    <source>
        <strain evidence="11">JU1422</strain>
    </source>
</reference>
<feature type="region of interest" description="Disordered" evidence="8">
    <location>
        <begin position="1"/>
        <end position="177"/>
    </location>
</feature>
<dbReference type="Pfam" id="PF00096">
    <property type="entry name" value="zf-C2H2"/>
    <property type="match status" value="2"/>
</dbReference>
<gene>
    <name evidence="10" type="ORF">B9Z55_027546</name>
</gene>
<sequence length="462" mass="53327">MDNSLPDFDEPGAVPSIVKPSVVKNRNTAGSAKIAPCVSEASEGRSEVQAGPKPVLRDLKAKTVQLDGPENQRSEIQRSEDERPAKRRPGRPRKEKNLNSADKEPEPDFRVPVDTPATWITKLMSTEPREVPKTRVTRLLSLPPRIDTPDLDDTQRLVPSTSQQGPSRGVPSKPQTKWRRNAIIRTVKMGRRKKTSRAVEDFESDDDVVKEKPVCKWNNCGTIFSKNKKFYKHVKNHVHGDKITRRNVDGAPTVIYKCGWAGCSRTVPFDSCKKMAHHMRGHTNENRGGRPRGSFKIGKNQKRASEAVEDSESEDNDVEEEKPECKWNSCGKVYTKNERFYEHVENHVRKDELRNPTGFYKCRWADCLRTEPFDEYYKLTYHMRRHTGEKPFKCETCGSRFVRQEGLKDHMRTHTGEKPYKCKKNYICKVCKNAYTDPSSLRKHVFKKHPERKEEFYRTNNK</sequence>
<evidence type="ECO:0000256" key="7">
    <source>
        <dbReference type="PROSITE-ProRule" id="PRU00042"/>
    </source>
</evidence>
<evidence type="ECO:0000313" key="10">
    <source>
        <dbReference type="EMBL" id="PIC13677.1"/>
    </source>
</evidence>
<dbReference type="InterPro" id="IPR056436">
    <property type="entry name" value="Znf-C2H2_ZIC1-5/GLI1-3-like"/>
</dbReference>
<name>A0A2G5SF68_9PELO</name>
<keyword evidence="2" id="KW-0479">Metal-binding</keyword>
<dbReference type="GO" id="GO:0008270">
    <property type="term" value="F:zinc ion binding"/>
    <property type="evidence" value="ECO:0007669"/>
    <property type="project" value="UniProtKB-KW"/>
</dbReference>
<feature type="domain" description="C2H2-type" evidence="9">
    <location>
        <begin position="392"/>
        <end position="419"/>
    </location>
</feature>
<protein>
    <recommendedName>
        <fullName evidence="9">C2H2-type domain-containing protein</fullName>
    </recommendedName>
</protein>
<evidence type="ECO:0000256" key="5">
    <source>
        <dbReference type="ARBA" id="ARBA00022833"/>
    </source>
</evidence>
<comment type="caution">
    <text evidence="10">The sequence shown here is derived from an EMBL/GenBank/DDBJ whole genome shotgun (WGS) entry which is preliminary data.</text>
</comment>
<dbReference type="AlphaFoldDB" id="A0A2G5SF68"/>
<dbReference type="Pfam" id="PF23561">
    <property type="entry name" value="zf-C2H2_15"/>
    <property type="match status" value="1"/>
</dbReference>
<evidence type="ECO:0000256" key="8">
    <source>
        <dbReference type="SAM" id="MobiDB-lite"/>
    </source>
</evidence>
<dbReference type="SUPFAM" id="SSF57667">
    <property type="entry name" value="beta-beta-alpha zinc fingers"/>
    <property type="match status" value="1"/>
</dbReference>
<dbReference type="EMBL" id="PDUG01000011">
    <property type="protein sequence ID" value="PIC13677.1"/>
    <property type="molecule type" value="Genomic_DNA"/>
</dbReference>
<dbReference type="InterPro" id="IPR043359">
    <property type="entry name" value="GLI-like"/>
</dbReference>
<evidence type="ECO:0000256" key="6">
    <source>
        <dbReference type="ARBA" id="ARBA00023242"/>
    </source>
</evidence>
<feature type="region of interest" description="Disordered" evidence="8">
    <location>
        <begin position="280"/>
        <end position="320"/>
    </location>
</feature>
<feature type="compositionally biased region" description="Acidic residues" evidence="8">
    <location>
        <begin position="307"/>
        <end position="320"/>
    </location>
</feature>
<dbReference type="PANTHER" id="PTHR45718">
    <property type="entry name" value="TRANSCRIPTIONAL ACTIVATOR CUBITUS INTERRUPTUS"/>
    <property type="match status" value="1"/>
</dbReference>
<feature type="compositionally biased region" description="Basic residues" evidence="8">
    <location>
        <begin position="85"/>
        <end position="94"/>
    </location>
</feature>
<dbReference type="Proteomes" id="UP000230233">
    <property type="component" value="Unassembled WGS sequence"/>
</dbReference>
<feature type="domain" description="C2H2-type" evidence="9">
    <location>
        <begin position="323"/>
        <end position="352"/>
    </location>
</feature>
<evidence type="ECO:0000256" key="1">
    <source>
        <dbReference type="ARBA" id="ARBA00004123"/>
    </source>
</evidence>
<evidence type="ECO:0000259" key="9">
    <source>
        <dbReference type="PROSITE" id="PS50157"/>
    </source>
</evidence>
<dbReference type="GO" id="GO:0005634">
    <property type="term" value="C:nucleus"/>
    <property type="evidence" value="ECO:0007669"/>
    <property type="project" value="UniProtKB-SubCell"/>
</dbReference>
<dbReference type="InterPro" id="IPR036236">
    <property type="entry name" value="Znf_C2H2_sf"/>
</dbReference>
<keyword evidence="3" id="KW-0677">Repeat</keyword>
<dbReference type="InterPro" id="IPR013087">
    <property type="entry name" value="Znf_C2H2_type"/>
</dbReference>
<keyword evidence="5" id="KW-0862">Zinc</keyword>
<evidence type="ECO:0000256" key="3">
    <source>
        <dbReference type="ARBA" id="ARBA00022737"/>
    </source>
</evidence>
<dbReference type="Gene3D" id="3.30.160.60">
    <property type="entry name" value="Classic Zinc Finger"/>
    <property type="match status" value="4"/>
</dbReference>
<dbReference type="PROSITE" id="PS50157">
    <property type="entry name" value="ZINC_FINGER_C2H2_2"/>
    <property type="match status" value="4"/>
</dbReference>